<dbReference type="Gene3D" id="2.160.10.10">
    <property type="entry name" value="Hexapeptide repeat proteins"/>
    <property type="match status" value="1"/>
</dbReference>
<proteinExistence type="predicted"/>
<dbReference type="NCBIfam" id="TIGR01208">
    <property type="entry name" value="rmlA_long"/>
    <property type="match status" value="1"/>
</dbReference>
<dbReference type="GO" id="GO:0008879">
    <property type="term" value="F:glucose-1-phosphate thymidylyltransferase activity"/>
    <property type="evidence" value="ECO:0007669"/>
    <property type="project" value="UniProtKB-EC"/>
</dbReference>
<accession>A0A7W7RM44</accession>
<dbReference type="Pfam" id="PF00483">
    <property type="entry name" value="NTP_transferase"/>
    <property type="match status" value="1"/>
</dbReference>
<dbReference type="PANTHER" id="PTHR42883:SF2">
    <property type="entry name" value="THYMIDYLYLTRANSFERASE"/>
    <property type="match status" value="1"/>
</dbReference>
<dbReference type="EC" id="2.7.7.24" evidence="2"/>
<protein>
    <submittedName>
        <fullName evidence="2">Glucose-1-phosphate thymidylyltransferase</fullName>
        <ecNumber evidence="2">2.7.7.24</ecNumber>
    </submittedName>
</protein>
<sequence length="331" mass="36072">MLPVADRPVLLHILDRIREAGVTDVGIIAGENMDQISSILGNGNDIGLQLTYLHQEKPLGLAHAVITAQDFLDRDPFLMFLGDIFLDGHIMKETQRFREDPEVSRILLTHVSDPRELGVVELDDNGRPTRLREKPGRPTSNVVLTGIYFFSEAMHQAVWSISPGDRGELEITDAIQWLIDRGHPVEADMVDGGWKDTGNPSDLLDVNRRELRKLHGEIHGDVDTASSLHGEVRIAEGSTVIRSRIHGPVTIGHNCVITDSTIGPFTSVSEGSRITSASVENSIVLAHATVHGVGDISASLIGRHAEVRRASSSTTKHTFVIGDHSGAEVRG</sequence>
<name>A0A7W7RM44_9ACTN</name>
<evidence type="ECO:0000313" key="3">
    <source>
        <dbReference type="Proteomes" id="UP000523007"/>
    </source>
</evidence>
<dbReference type="Proteomes" id="UP000523007">
    <property type="component" value="Unassembled WGS sequence"/>
</dbReference>
<comment type="caution">
    <text evidence="2">The sequence shown here is derived from an EMBL/GenBank/DDBJ whole genome shotgun (WGS) entry which is preliminary data.</text>
</comment>
<dbReference type="AlphaFoldDB" id="A0A7W7RM44"/>
<dbReference type="Gene3D" id="3.90.550.10">
    <property type="entry name" value="Spore Coat Polysaccharide Biosynthesis Protein SpsA, Chain A"/>
    <property type="match status" value="1"/>
</dbReference>
<feature type="domain" description="Nucleotidyl transferase" evidence="1">
    <location>
        <begin position="1"/>
        <end position="210"/>
    </location>
</feature>
<organism evidence="2 3">
    <name type="scientific">Lipingzhangella halophila</name>
    <dbReference type="NCBI Taxonomy" id="1783352"/>
    <lineage>
        <taxon>Bacteria</taxon>
        <taxon>Bacillati</taxon>
        <taxon>Actinomycetota</taxon>
        <taxon>Actinomycetes</taxon>
        <taxon>Streptosporangiales</taxon>
        <taxon>Nocardiopsidaceae</taxon>
        <taxon>Lipingzhangella</taxon>
    </lineage>
</organism>
<reference evidence="2 3" key="1">
    <citation type="submission" date="2020-08" db="EMBL/GenBank/DDBJ databases">
        <title>Sequencing the genomes of 1000 actinobacteria strains.</title>
        <authorList>
            <person name="Klenk H.-P."/>
        </authorList>
    </citation>
    <scope>NUCLEOTIDE SEQUENCE [LARGE SCALE GENOMIC DNA]</scope>
    <source>
        <strain evidence="2 3">DSM 102030</strain>
    </source>
</reference>
<evidence type="ECO:0000259" key="1">
    <source>
        <dbReference type="Pfam" id="PF00483"/>
    </source>
</evidence>
<dbReference type="PANTHER" id="PTHR42883">
    <property type="entry name" value="GLUCOSE-1-PHOSPHATE THYMIDYLTRANSFERASE"/>
    <property type="match status" value="1"/>
</dbReference>
<gene>
    <name evidence="2" type="ORF">F4561_004908</name>
</gene>
<evidence type="ECO:0000313" key="2">
    <source>
        <dbReference type="EMBL" id="MBB4934088.1"/>
    </source>
</evidence>
<keyword evidence="2" id="KW-0808">Transferase</keyword>
<dbReference type="InterPro" id="IPR005835">
    <property type="entry name" value="NTP_transferase_dom"/>
</dbReference>
<dbReference type="SUPFAM" id="SSF53448">
    <property type="entry name" value="Nucleotide-diphospho-sugar transferases"/>
    <property type="match status" value="1"/>
</dbReference>
<keyword evidence="2" id="KW-0548">Nucleotidyltransferase</keyword>
<keyword evidence="3" id="KW-1185">Reference proteome</keyword>
<dbReference type="InterPro" id="IPR029044">
    <property type="entry name" value="Nucleotide-diphossugar_trans"/>
</dbReference>
<dbReference type="InterPro" id="IPR005908">
    <property type="entry name" value="G1P_thy_trans_l"/>
</dbReference>
<dbReference type="EMBL" id="JACHJT010000001">
    <property type="protein sequence ID" value="MBB4934088.1"/>
    <property type="molecule type" value="Genomic_DNA"/>
</dbReference>